<evidence type="ECO:0008006" key="3">
    <source>
        <dbReference type="Google" id="ProtNLM"/>
    </source>
</evidence>
<dbReference type="STRING" id="1802229.A2401_00150"/>
<proteinExistence type="predicted"/>
<dbReference type="EMBL" id="MHPP01000009">
    <property type="protein sequence ID" value="OGZ84918.1"/>
    <property type="molecule type" value="Genomic_DNA"/>
</dbReference>
<reference evidence="1 2" key="1">
    <citation type="journal article" date="2016" name="Nat. Commun.">
        <title>Thousands of microbial genomes shed light on interconnected biogeochemical processes in an aquifer system.</title>
        <authorList>
            <person name="Anantharaman K."/>
            <person name="Brown C.T."/>
            <person name="Hug L.A."/>
            <person name="Sharon I."/>
            <person name="Castelle C.J."/>
            <person name="Probst A.J."/>
            <person name="Thomas B.C."/>
            <person name="Singh A."/>
            <person name="Wilkins M.J."/>
            <person name="Karaoz U."/>
            <person name="Brodie E.L."/>
            <person name="Williams K.H."/>
            <person name="Hubbard S.S."/>
            <person name="Banfield J.F."/>
        </authorList>
    </citation>
    <scope>NUCLEOTIDE SEQUENCE [LARGE SCALE GENOMIC DNA]</scope>
</reference>
<evidence type="ECO:0000313" key="1">
    <source>
        <dbReference type="EMBL" id="OGZ84918.1"/>
    </source>
</evidence>
<evidence type="ECO:0000313" key="2">
    <source>
        <dbReference type="Proteomes" id="UP000177751"/>
    </source>
</evidence>
<accession>A0A1G2JF73</accession>
<sequence>MIDTKLKKILLATFISLFCVSLAVNAWMGYQLSTALRAYNAQQNDAKVLAFTGMFVEDVLMANKEIDFDTRLALETAVRGLNDEDIFNQWQRFTKSSEKEGVSNEAKLLLDLLIKKIKP</sequence>
<dbReference type="Proteomes" id="UP000177751">
    <property type="component" value="Unassembled WGS sequence"/>
</dbReference>
<dbReference type="AlphaFoldDB" id="A0A1G2JF73"/>
<gene>
    <name evidence="1" type="ORF">A2401_00150</name>
</gene>
<protein>
    <recommendedName>
        <fullName evidence="3">Chemotaxis methyl-accepting receptor HlyB-like 4HB MCP domain-containing protein</fullName>
    </recommendedName>
</protein>
<organism evidence="1 2">
    <name type="scientific">Candidatus Staskawiczbacteria bacterium RIFOXYC1_FULL_38_18</name>
    <dbReference type="NCBI Taxonomy" id="1802229"/>
    <lineage>
        <taxon>Bacteria</taxon>
        <taxon>Candidatus Staskawicziibacteriota</taxon>
    </lineage>
</organism>
<comment type="caution">
    <text evidence="1">The sequence shown here is derived from an EMBL/GenBank/DDBJ whole genome shotgun (WGS) entry which is preliminary data.</text>
</comment>
<name>A0A1G2JF73_9BACT</name>